<proteinExistence type="predicted"/>
<reference evidence="1" key="1">
    <citation type="submission" date="2006-08" db="EMBL/GenBank/DDBJ databases">
        <title>Complete sequence of Chromosome1 of Shewanella sp. MR-7.</title>
        <authorList>
            <consortium name="US DOE Joint Genome Institute"/>
            <person name="Copeland A."/>
            <person name="Lucas S."/>
            <person name="Lapidus A."/>
            <person name="Barry K."/>
            <person name="Detter J.C."/>
            <person name="Glavina del Rio T."/>
            <person name="Hammon N."/>
            <person name="Israni S."/>
            <person name="Dalin E."/>
            <person name="Tice H."/>
            <person name="Pitluck S."/>
            <person name="Kiss H."/>
            <person name="Brettin T."/>
            <person name="Bruce D."/>
            <person name="Han C."/>
            <person name="Tapia R."/>
            <person name="Gilna P."/>
            <person name="Schmutz J."/>
            <person name="Larimer F."/>
            <person name="Land M."/>
            <person name="Hauser L."/>
            <person name="Kyrpides N."/>
            <person name="Mikhailova N."/>
            <person name="Nealson K."/>
            <person name="Konstantinidis K."/>
            <person name="Klappenbach J."/>
            <person name="Tiedje J."/>
            <person name="Richardson P."/>
        </authorList>
    </citation>
    <scope>NUCLEOTIDE SEQUENCE</scope>
    <source>
        <strain evidence="1">MR-7</strain>
    </source>
</reference>
<name>Q0HVU6_SHESR</name>
<dbReference type="InterPro" id="IPR025048">
    <property type="entry name" value="DUF3987"/>
</dbReference>
<dbReference type="EMBL" id="CP000444">
    <property type="protein sequence ID" value="ABI42759.1"/>
    <property type="molecule type" value="Genomic_DNA"/>
</dbReference>
<protein>
    <recommendedName>
        <fullName evidence="2">DUF3987 domain-containing protein</fullName>
    </recommendedName>
</protein>
<dbReference type="AlphaFoldDB" id="Q0HVU6"/>
<accession>Q0HVU6</accession>
<sequence length="488" mass="55802">MNSYDNQKSFPISFGNVPDLTDAPKMEKAFEEASALLQAPEAMIVACQLTAMATAMQGMLNVEIPTRKIAPVSLMLTTIAQSGERKSTVDNLFMGVMKTIENEQEDEYVKSQKKYEVQEDIYNEKKSRLKKTISLDDQSANEQAIQQLLTLSEQLPTKPRAPRILYEDTTSEALLEGLKNDLPNGCLCSNEGGVILKSRVMRNTAIFNSLWSGDDITVTRKTSPSFKLNDIRLSIHIMVQPDSLQRFLNKSNDNVRDNGFISRMLVCAPISTCGYRQANGYQHSREHIEEFNYRIRQLLEQSLVLVDYRLRKKVVFSSAAEKIWWNIYNDIETKMGPGGMYECAKDHASKLPENIARVAALIHCFEHPDDFEISVESLWLAVELLSYFSRDFMRVFCPPPKYVLDACTLTEWLNPFIASGIRYLRKNYVLQYGPNCIRRKSDLQNALDFLKESNPMAEIIIGKTRVIDLFFNRKPDYAQLDENLARYL</sequence>
<organism evidence="1">
    <name type="scientific">Shewanella sp. (strain MR-7)</name>
    <dbReference type="NCBI Taxonomy" id="60481"/>
    <lineage>
        <taxon>Bacteria</taxon>
        <taxon>Pseudomonadati</taxon>
        <taxon>Pseudomonadota</taxon>
        <taxon>Gammaproteobacteria</taxon>
        <taxon>Alteromonadales</taxon>
        <taxon>Shewanellaceae</taxon>
        <taxon>Shewanella</taxon>
    </lineage>
</organism>
<dbReference type="Pfam" id="PF13148">
    <property type="entry name" value="DUF3987"/>
    <property type="match status" value="1"/>
</dbReference>
<dbReference type="HOGENOM" id="CLU_020866_2_1_6"/>
<dbReference type="KEGG" id="shm:Shewmr7_1766"/>
<gene>
    <name evidence="1" type="ordered locus">Shewmr7_1766</name>
</gene>
<evidence type="ECO:0008006" key="2">
    <source>
        <dbReference type="Google" id="ProtNLM"/>
    </source>
</evidence>
<evidence type="ECO:0000313" key="1">
    <source>
        <dbReference type="EMBL" id="ABI42759.1"/>
    </source>
</evidence>